<keyword evidence="9" id="KW-0547">Nucleotide-binding</keyword>
<keyword evidence="10" id="KW-0418">Kinase</keyword>
<dbReference type="OrthoDB" id="9765468at2"/>
<evidence type="ECO:0000256" key="14">
    <source>
        <dbReference type="ARBA" id="ARBA00047700"/>
    </source>
</evidence>
<evidence type="ECO:0000256" key="9">
    <source>
        <dbReference type="ARBA" id="ARBA00022741"/>
    </source>
</evidence>
<evidence type="ECO:0000259" key="15">
    <source>
        <dbReference type="Pfam" id="PF00391"/>
    </source>
</evidence>
<evidence type="ECO:0000256" key="3">
    <source>
        <dbReference type="ARBA" id="ARBA00004742"/>
    </source>
</evidence>
<dbReference type="GO" id="GO:0005524">
    <property type="term" value="F:ATP binding"/>
    <property type="evidence" value="ECO:0007669"/>
    <property type="project" value="UniProtKB-KW"/>
</dbReference>
<keyword evidence="8" id="KW-0479">Metal-binding</keyword>
<protein>
    <recommendedName>
        <fullName evidence="6">Phosphoenolpyruvate synthase</fullName>
        <ecNumber evidence="5">2.7.9.2</ecNumber>
    </recommendedName>
    <alternativeName>
        <fullName evidence="13">Pyruvate, water dikinase</fullName>
    </alternativeName>
</protein>
<dbReference type="InterPro" id="IPR006319">
    <property type="entry name" value="PEP_synth"/>
</dbReference>
<dbReference type="EC" id="2.7.9.2" evidence="5"/>
<evidence type="ECO:0000256" key="8">
    <source>
        <dbReference type="ARBA" id="ARBA00022723"/>
    </source>
</evidence>
<dbReference type="InterPro" id="IPR013815">
    <property type="entry name" value="ATP_grasp_subdomain_1"/>
</dbReference>
<name>A0A1D8TKB5_9CYAN</name>
<dbReference type="Pfam" id="PF01326">
    <property type="entry name" value="PPDK_N"/>
    <property type="match status" value="1"/>
</dbReference>
<dbReference type="PANTHER" id="PTHR43030">
    <property type="entry name" value="PHOSPHOENOLPYRUVATE SYNTHASE"/>
    <property type="match status" value="1"/>
</dbReference>
<comment type="similarity">
    <text evidence="4">Belongs to the PEP-utilizing enzyme family.</text>
</comment>
<dbReference type="STRING" id="1458985.BJP34_00290"/>
<dbReference type="Gene3D" id="3.50.30.10">
    <property type="entry name" value="Phosphohistidine domain"/>
    <property type="match status" value="1"/>
</dbReference>
<keyword evidence="12" id="KW-0460">Magnesium</keyword>
<gene>
    <name evidence="17" type="ORF">BJP34_00290</name>
</gene>
<dbReference type="Proteomes" id="UP000177870">
    <property type="component" value="Chromosome"/>
</dbReference>
<dbReference type="InterPro" id="IPR036637">
    <property type="entry name" value="Phosphohistidine_dom_sf"/>
</dbReference>
<comment type="catalytic activity">
    <reaction evidence="14">
        <text>pyruvate + ATP + H2O = phosphoenolpyruvate + AMP + phosphate + 2 H(+)</text>
        <dbReference type="Rhea" id="RHEA:11364"/>
        <dbReference type="ChEBI" id="CHEBI:15361"/>
        <dbReference type="ChEBI" id="CHEBI:15377"/>
        <dbReference type="ChEBI" id="CHEBI:15378"/>
        <dbReference type="ChEBI" id="CHEBI:30616"/>
        <dbReference type="ChEBI" id="CHEBI:43474"/>
        <dbReference type="ChEBI" id="CHEBI:58702"/>
        <dbReference type="ChEBI" id="CHEBI:456215"/>
        <dbReference type="EC" id="2.7.9.2"/>
    </reaction>
</comment>
<evidence type="ECO:0000256" key="1">
    <source>
        <dbReference type="ARBA" id="ARBA00001946"/>
    </source>
</evidence>
<comment type="cofactor">
    <cofactor evidence="1">
        <name>Mg(2+)</name>
        <dbReference type="ChEBI" id="CHEBI:18420"/>
    </cofactor>
</comment>
<reference evidence="18" key="1">
    <citation type="submission" date="2016-10" db="EMBL/GenBank/DDBJ databases">
        <title>Comparative genomics uncovers the prolific and rare metabolic potential of the cyanobacterial genus Moorea.</title>
        <authorList>
            <person name="Leao T."/>
            <person name="Castelao G."/>
            <person name="Korobeynikov A."/>
            <person name="Monroe E.A."/>
            <person name="Podell S."/>
            <person name="Glukhov E."/>
            <person name="Allen E."/>
            <person name="Gerwick W.H."/>
            <person name="Gerwick L."/>
        </authorList>
    </citation>
    <scope>NUCLEOTIDE SEQUENCE [LARGE SCALE GENOMIC DNA]</scope>
    <source>
        <strain evidence="18">PAL-8-15-08-1</strain>
    </source>
</reference>
<dbReference type="InterPro" id="IPR008279">
    <property type="entry name" value="PEP-util_enz_mobile_dom"/>
</dbReference>
<dbReference type="AlphaFoldDB" id="A0A1D8TKB5"/>
<accession>A0A1D8TKB5</accession>
<evidence type="ECO:0000256" key="7">
    <source>
        <dbReference type="ARBA" id="ARBA00022679"/>
    </source>
</evidence>
<feature type="domain" description="Pyruvate phosphate dikinase AMP/ATP-binding" evidence="16">
    <location>
        <begin position="17"/>
        <end position="317"/>
    </location>
</feature>
<dbReference type="EMBL" id="CP017599">
    <property type="protein sequence ID" value="AOW98077.1"/>
    <property type="molecule type" value="Genomic_DNA"/>
</dbReference>
<dbReference type="Gene3D" id="3.30.1490.20">
    <property type="entry name" value="ATP-grasp fold, A domain"/>
    <property type="match status" value="1"/>
</dbReference>
<dbReference type="RefSeq" id="WP_070390600.1">
    <property type="nucleotide sequence ID" value="NZ_CP017599.1"/>
</dbReference>
<sequence length="799" mass="90592">MDFIKPFNQLSNYDRPIAGGKGASLGELTKHCFQVPEGFVIITSAFQHFITASGLNGTWIKLKEKLAAGQWEMAEKIAQQLHEQILSSSIPADLRRTIDNYYGKLFADADFVAIRSSAVEEDQAHAAGAGIMSTFLNTQRKDLWTNIQRCWASLFSRRAIDYFRIQSNTSPDLGMAVIVQRMIESEISGVAFSINPVSRKSNEIIIEAALGLGEGVVSGSITPDNYRVDKSTFKIIDKSVSFQKTLVQKASNGGIRSADIGEAGSVNPKLNDQQLIDLTRYITAIESIYGIPVDVEWAWANEQFYILQSRPVSQLNTPLQVTDYSSTLVEAPSGQIGGYEFWWSDHESQWAIDSRLYILYTYRDIIWNQIDDVLIYTINGNSSAYISKRDVKEARKRGDVYLQSDYRRILEKVASKCVDRHQQLYHQLKNLSFSEISDSNISQIFNRVIDTFSFTVGYYKASGPLATEVLIQELSHYFCDEELQILSLPTQLDISNLEQLDWLELLKHSFSRERLLKHAEKYPWIIMGHFTYDEVLKTLNQRFYDSHGQQNAKDIVSEKQQLKEKQKSILNGKEIHLNLVDCLQAASSFRTTLKGCWAGMDYHLIPLFEEICRRTGETIEDLNRYYHIQDIFRIIETGEKLSEGDKIERKSGMLGLWSKGKMAYYYGQEAEKLYRKKVKECTDSSQLKGIVANRRGINLVRGRARILGCNNVIQVREFKKNFQKGDILVTAMAQLNTWYLLELASAIVTDEGGMLSHAAILAREMNIPCIVGTHSATSVIKDGDLITINTIDGTVQLDN</sequence>
<comment type="pathway">
    <text evidence="3">Carbohydrate biosynthesis; gluconeogenesis.</text>
</comment>
<keyword evidence="11" id="KW-0067">ATP-binding</keyword>
<dbReference type="KEGG" id="mpro:BJP34_00290"/>
<evidence type="ECO:0000256" key="4">
    <source>
        <dbReference type="ARBA" id="ARBA00007837"/>
    </source>
</evidence>
<comment type="function">
    <text evidence="2">Catalyzes the phosphorylation of pyruvate to phosphoenolpyruvate.</text>
</comment>
<dbReference type="GO" id="GO:0006094">
    <property type="term" value="P:gluconeogenesis"/>
    <property type="evidence" value="ECO:0007669"/>
    <property type="project" value="UniProtKB-UniPathway"/>
</dbReference>
<dbReference type="Gene3D" id="3.30.470.20">
    <property type="entry name" value="ATP-grasp fold, B domain"/>
    <property type="match status" value="1"/>
</dbReference>
<evidence type="ECO:0000256" key="12">
    <source>
        <dbReference type="ARBA" id="ARBA00022842"/>
    </source>
</evidence>
<dbReference type="InterPro" id="IPR002192">
    <property type="entry name" value="PPDK_AMP/ATP-bd"/>
</dbReference>
<dbReference type="GO" id="GO:0008986">
    <property type="term" value="F:pyruvate, water dikinase activity"/>
    <property type="evidence" value="ECO:0007669"/>
    <property type="project" value="UniProtKB-EC"/>
</dbReference>
<evidence type="ECO:0000313" key="18">
    <source>
        <dbReference type="Proteomes" id="UP000177870"/>
    </source>
</evidence>
<evidence type="ECO:0000256" key="5">
    <source>
        <dbReference type="ARBA" id="ARBA00011996"/>
    </source>
</evidence>
<dbReference type="UniPathway" id="UPA00138"/>
<dbReference type="Pfam" id="PF00391">
    <property type="entry name" value="PEP-utilizers"/>
    <property type="match status" value="1"/>
</dbReference>
<evidence type="ECO:0000313" key="17">
    <source>
        <dbReference type="EMBL" id="AOW98077.1"/>
    </source>
</evidence>
<evidence type="ECO:0000256" key="13">
    <source>
        <dbReference type="ARBA" id="ARBA00033470"/>
    </source>
</evidence>
<evidence type="ECO:0000256" key="6">
    <source>
        <dbReference type="ARBA" id="ARBA00021623"/>
    </source>
</evidence>
<evidence type="ECO:0000259" key="16">
    <source>
        <dbReference type="Pfam" id="PF01326"/>
    </source>
</evidence>
<feature type="domain" description="PEP-utilising enzyme mobile" evidence="15">
    <location>
        <begin position="722"/>
        <end position="791"/>
    </location>
</feature>
<organism evidence="17 18">
    <name type="scientific">Moorena producens PAL-8-15-08-1</name>
    <dbReference type="NCBI Taxonomy" id="1458985"/>
    <lineage>
        <taxon>Bacteria</taxon>
        <taxon>Bacillati</taxon>
        <taxon>Cyanobacteriota</taxon>
        <taxon>Cyanophyceae</taxon>
        <taxon>Coleofasciculales</taxon>
        <taxon>Coleofasciculaceae</taxon>
        <taxon>Moorena</taxon>
    </lineage>
</organism>
<evidence type="ECO:0000256" key="10">
    <source>
        <dbReference type="ARBA" id="ARBA00022777"/>
    </source>
</evidence>
<evidence type="ECO:0000256" key="2">
    <source>
        <dbReference type="ARBA" id="ARBA00002988"/>
    </source>
</evidence>
<dbReference type="SUPFAM" id="SSF52009">
    <property type="entry name" value="Phosphohistidine domain"/>
    <property type="match status" value="1"/>
</dbReference>
<keyword evidence="7" id="KW-0808">Transferase</keyword>
<dbReference type="PANTHER" id="PTHR43030:SF1">
    <property type="entry name" value="PHOSPHOENOLPYRUVATE SYNTHASE"/>
    <property type="match status" value="1"/>
</dbReference>
<evidence type="ECO:0000256" key="11">
    <source>
        <dbReference type="ARBA" id="ARBA00022840"/>
    </source>
</evidence>
<dbReference type="GO" id="GO:0046872">
    <property type="term" value="F:metal ion binding"/>
    <property type="evidence" value="ECO:0007669"/>
    <property type="project" value="UniProtKB-KW"/>
</dbReference>
<dbReference type="SUPFAM" id="SSF56059">
    <property type="entry name" value="Glutathione synthetase ATP-binding domain-like"/>
    <property type="match status" value="1"/>
</dbReference>
<proteinExistence type="inferred from homology"/>